<dbReference type="InterPro" id="IPR005225">
    <property type="entry name" value="Small_GTP-bd"/>
</dbReference>
<dbReference type="PROSITE" id="PS50088">
    <property type="entry name" value="ANK_REPEAT"/>
    <property type="match status" value="3"/>
</dbReference>
<keyword evidence="3" id="KW-0040">ANK repeat</keyword>
<keyword evidence="6" id="KW-1185">Reference proteome</keyword>
<dbReference type="PROSITE" id="PS51421">
    <property type="entry name" value="RAS"/>
    <property type="match status" value="1"/>
</dbReference>
<keyword evidence="2" id="KW-0342">GTP-binding</keyword>
<feature type="domain" description="PH" evidence="4">
    <location>
        <begin position="350"/>
        <end position="449"/>
    </location>
</feature>
<name>A0AAW2ZB35_9EUKA</name>
<evidence type="ECO:0000259" key="4">
    <source>
        <dbReference type="PROSITE" id="PS50003"/>
    </source>
</evidence>
<feature type="repeat" description="ANK" evidence="3">
    <location>
        <begin position="215"/>
        <end position="247"/>
    </location>
</feature>
<evidence type="ECO:0000256" key="3">
    <source>
        <dbReference type="PROSITE-ProRule" id="PRU00023"/>
    </source>
</evidence>
<dbReference type="Gene3D" id="3.40.50.300">
    <property type="entry name" value="P-loop containing nucleotide triphosphate hydrolases"/>
    <property type="match status" value="1"/>
</dbReference>
<dbReference type="EMBL" id="JAOPGA020001253">
    <property type="protein sequence ID" value="KAL0486665.1"/>
    <property type="molecule type" value="Genomic_DNA"/>
</dbReference>
<proteinExistence type="predicted"/>
<dbReference type="GO" id="GO:0007165">
    <property type="term" value="P:signal transduction"/>
    <property type="evidence" value="ECO:0007669"/>
    <property type="project" value="InterPro"/>
</dbReference>
<feature type="repeat" description="ANK" evidence="3">
    <location>
        <begin position="283"/>
        <end position="315"/>
    </location>
</feature>
<dbReference type="SMART" id="SM00173">
    <property type="entry name" value="RAS"/>
    <property type="match status" value="1"/>
</dbReference>
<gene>
    <name evidence="5" type="ORF">AKO1_012065</name>
</gene>
<dbReference type="Pfam" id="PF12796">
    <property type="entry name" value="Ank_2"/>
    <property type="match status" value="2"/>
</dbReference>
<dbReference type="SMART" id="SM00233">
    <property type="entry name" value="PH"/>
    <property type="match status" value="1"/>
</dbReference>
<dbReference type="SUPFAM" id="SSF48403">
    <property type="entry name" value="Ankyrin repeat"/>
    <property type="match status" value="1"/>
</dbReference>
<dbReference type="SUPFAM" id="SSF50729">
    <property type="entry name" value="PH domain-like"/>
    <property type="match status" value="1"/>
</dbReference>
<dbReference type="Proteomes" id="UP001431209">
    <property type="component" value="Unassembled WGS sequence"/>
</dbReference>
<evidence type="ECO:0000256" key="1">
    <source>
        <dbReference type="ARBA" id="ARBA00022741"/>
    </source>
</evidence>
<dbReference type="InterPro" id="IPR020849">
    <property type="entry name" value="Small_GTPase_Ras-type"/>
</dbReference>
<dbReference type="GO" id="GO:0016020">
    <property type="term" value="C:membrane"/>
    <property type="evidence" value="ECO:0007669"/>
    <property type="project" value="InterPro"/>
</dbReference>
<feature type="repeat" description="ANK" evidence="3">
    <location>
        <begin position="248"/>
        <end position="282"/>
    </location>
</feature>
<dbReference type="SMART" id="SM00174">
    <property type="entry name" value="RHO"/>
    <property type="match status" value="1"/>
</dbReference>
<accession>A0AAW2ZB35</accession>
<dbReference type="InterPro" id="IPR036770">
    <property type="entry name" value="Ankyrin_rpt-contain_sf"/>
</dbReference>
<dbReference type="NCBIfam" id="TIGR00231">
    <property type="entry name" value="small_GTP"/>
    <property type="match status" value="1"/>
</dbReference>
<dbReference type="InterPro" id="IPR002110">
    <property type="entry name" value="Ankyrin_rpt"/>
</dbReference>
<dbReference type="AlphaFoldDB" id="A0AAW2ZB35"/>
<dbReference type="InterPro" id="IPR001806">
    <property type="entry name" value="Small_GTPase"/>
</dbReference>
<dbReference type="SMART" id="SM00248">
    <property type="entry name" value="ANK"/>
    <property type="match status" value="4"/>
</dbReference>
<organism evidence="5 6">
    <name type="scientific">Acrasis kona</name>
    <dbReference type="NCBI Taxonomy" id="1008807"/>
    <lineage>
        <taxon>Eukaryota</taxon>
        <taxon>Discoba</taxon>
        <taxon>Heterolobosea</taxon>
        <taxon>Tetramitia</taxon>
        <taxon>Eutetramitia</taxon>
        <taxon>Acrasidae</taxon>
        <taxon>Acrasis</taxon>
    </lineage>
</organism>
<dbReference type="Pfam" id="PF00169">
    <property type="entry name" value="PH"/>
    <property type="match status" value="1"/>
</dbReference>
<dbReference type="InterPro" id="IPR011993">
    <property type="entry name" value="PH-like_dom_sf"/>
</dbReference>
<sequence>MSQFYIACVGASGVGKSQLINRFCNDEYSLDHTPTIEEPFRKTFLVDEVPVQVDILDTAGSSEYAQLRPSYIKKCEGFILVFSIDDLTTVDSIIEIEKVIKLSKQFSAPMVIVGNKKDLVYEQDLQNCSKFIKDRFPHYKYIEASAQDEENVSLVFEEIIRESRTTKLQIEEALRLKKEMENSEQAKNVFEATRHGSVAQIDKFISNINKVDAETGETPLLIAAKNNNDFIVNHLLSNGADVNATNEKGMTALHIISNLKEDTGDLIDKLVHHGADINATSHNGWTPVHYAAAVANVLSVQRLVSLGCDLTIHNRMQKTPLMMAEELKDYVIVALLRDAKQQLNSEDGNSESKEGYLVKRGHVRKNWKKRYFVLSSANKTLEYYDGDQPNRKKKGTISLENATLSDDKDNKKENCFVLNDSVNKKVYLICAADKEDMNQWINTINNAIKS</sequence>
<dbReference type="PROSITE" id="PS51419">
    <property type="entry name" value="RAB"/>
    <property type="match status" value="1"/>
</dbReference>
<dbReference type="PRINTS" id="PR00449">
    <property type="entry name" value="RASTRNSFRMNG"/>
</dbReference>
<dbReference type="GO" id="GO:0003924">
    <property type="term" value="F:GTPase activity"/>
    <property type="evidence" value="ECO:0007669"/>
    <property type="project" value="InterPro"/>
</dbReference>
<evidence type="ECO:0000313" key="6">
    <source>
        <dbReference type="Proteomes" id="UP001431209"/>
    </source>
</evidence>
<reference evidence="5 6" key="1">
    <citation type="submission" date="2024-03" db="EMBL/GenBank/DDBJ databases">
        <title>The Acrasis kona genome and developmental transcriptomes reveal deep origins of eukaryotic multicellular pathways.</title>
        <authorList>
            <person name="Sheikh S."/>
            <person name="Fu C.-J."/>
            <person name="Brown M.W."/>
            <person name="Baldauf S.L."/>
        </authorList>
    </citation>
    <scope>NUCLEOTIDE SEQUENCE [LARGE SCALE GENOMIC DNA]</scope>
    <source>
        <strain evidence="5 6">ATCC MYA-3509</strain>
    </source>
</reference>
<dbReference type="InterPro" id="IPR027417">
    <property type="entry name" value="P-loop_NTPase"/>
</dbReference>
<protein>
    <submittedName>
        <fullName evidence="5">Ras-related protein Ral</fullName>
    </submittedName>
</protein>
<evidence type="ECO:0000256" key="2">
    <source>
        <dbReference type="ARBA" id="ARBA00023134"/>
    </source>
</evidence>
<comment type="caution">
    <text evidence="5">The sequence shown here is derived from an EMBL/GenBank/DDBJ whole genome shotgun (WGS) entry which is preliminary data.</text>
</comment>
<dbReference type="SUPFAM" id="SSF52540">
    <property type="entry name" value="P-loop containing nucleoside triphosphate hydrolases"/>
    <property type="match status" value="1"/>
</dbReference>
<evidence type="ECO:0000313" key="5">
    <source>
        <dbReference type="EMBL" id="KAL0486665.1"/>
    </source>
</evidence>
<dbReference type="GO" id="GO:0005525">
    <property type="term" value="F:GTP binding"/>
    <property type="evidence" value="ECO:0007669"/>
    <property type="project" value="UniProtKB-KW"/>
</dbReference>
<dbReference type="PROSITE" id="PS50297">
    <property type="entry name" value="ANK_REP_REGION"/>
    <property type="match status" value="3"/>
</dbReference>
<dbReference type="Pfam" id="PF00071">
    <property type="entry name" value="Ras"/>
    <property type="match status" value="1"/>
</dbReference>
<dbReference type="SMART" id="SM00175">
    <property type="entry name" value="RAB"/>
    <property type="match status" value="1"/>
</dbReference>
<dbReference type="PANTHER" id="PTHR24070">
    <property type="entry name" value="RAS, DI-RAS, AND RHEB FAMILY MEMBERS OF SMALL GTPASE SUPERFAMILY"/>
    <property type="match status" value="1"/>
</dbReference>
<dbReference type="FunFam" id="2.30.29.30:FF:000286">
    <property type="entry name" value="PH-protein kinase domain containing protein"/>
    <property type="match status" value="1"/>
</dbReference>
<dbReference type="InterPro" id="IPR001849">
    <property type="entry name" value="PH_domain"/>
</dbReference>
<dbReference type="PROSITE" id="PS50003">
    <property type="entry name" value="PH_DOMAIN"/>
    <property type="match status" value="1"/>
</dbReference>
<dbReference type="Gene3D" id="2.30.29.30">
    <property type="entry name" value="Pleckstrin-homology domain (PH domain)/Phosphotyrosine-binding domain (PTB)"/>
    <property type="match status" value="1"/>
</dbReference>
<keyword evidence="1" id="KW-0547">Nucleotide-binding</keyword>
<dbReference type="Gene3D" id="1.25.40.20">
    <property type="entry name" value="Ankyrin repeat-containing domain"/>
    <property type="match status" value="2"/>
</dbReference>